<keyword evidence="13" id="KW-1185">Reference proteome</keyword>
<comment type="caution">
    <text evidence="12">The sequence shown here is derived from an EMBL/GenBank/DDBJ whole genome shotgun (WGS) entry which is preliminary data.</text>
</comment>
<evidence type="ECO:0000256" key="6">
    <source>
        <dbReference type="ARBA" id="ARBA00023242"/>
    </source>
</evidence>
<dbReference type="FunFam" id="2.40.100.10:FF:000015">
    <property type="entry name" value="Peptidyl-prolyl cis-trans isomerase"/>
    <property type="match status" value="1"/>
</dbReference>
<dbReference type="GO" id="GO:0005634">
    <property type="term" value="C:nucleus"/>
    <property type="evidence" value="ECO:0007669"/>
    <property type="project" value="UniProtKB-SubCell"/>
</dbReference>
<keyword evidence="4 8" id="KW-0697">Rotamase</keyword>
<dbReference type="PRINTS" id="PR00153">
    <property type="entry name" value="CSAPPISMRASE"/>
</dbReference>
<evidence type="ECO:0000256" key="4">
    <source>
        <dbReference type="ARBA" id="ARBA00023110"/>
    </source>
</evidence>
<evidence type="ECO:0000256" key="5">
    <source>
        <dbReference type="ARBA" id="ARBA00023235"/>
    </source>
</evidence>
<evidence type="ECO:0000256" key="3">
    <source>
        <dbReference type="ARBA" id="ARBA00022884"/>
    </source>
</evidence>
<dbReference type="SUPFAM" id="SSF54928">
    <property type="entry name" value="RNA-binding domain, RBD"/>
    <property type="match status" value="1"/>
</dbReference>
<dbReference type="Gene3D" id="3.30.70.330">
    <property type="match status" value="1"/>
</dbReference>
<feature type="compositionally biased region" description="Basic and acidic residues" evidence="9">
    <location>
        <begin position="187"/>
        <end position="213"/>
    </location>
</feature>
<gene>
    <name evidence="12" type="ORF">WJX73_001419</name>
</gene>
<comment type="catalytic activity">
    <reaction evidence="1 8">
        <text>[protein]-peptidylproline (omega=180) = [protein]-peptidylproline (omega=0)</text>
        <dbReference type="Rhea" id="RHEA:16237"/>
        <dbReference type="Rhea" id="RHEA-COMP:10747"/>
        <dbReference type="Rhea" id="RHEA-COMP:10748"/>
        <dbReference type="ChEBI" id="CHEBI:83833"/>
        <dbReference type="ChEBI" id="CHEBI:83834"/>
        <dbReference type="EC" id="5.2.1.8"/>
    </reaction>
</comment>
<dbReference type="InterPro" id="IPR002130">
    <property type="entry name" value="Cyclophilin-type_PPIase_dom"/>
</dbReference>
<evidence type="ECO:0000256" key="9">
    <source>
        <dbReference type="SAM" id="MobiDB-lite"/>
    </source>
</evidence>
<feature type="region of interest" description="Disordered" evidence="9">
    <location>
        <begin position="359"/>
        <end position="409"/>
    </location>
</feature>
<comment type="function">
    <text evidence="8">PPIases accelerate the folding of proteins. It catalyzes the cis-trans isomerization of proline imidic peptide bonds in oligopeptides.</text>
</comment>
<organism evidence="12 13">
    <name type="scientific">Symbiochloris irregularis</name>
    <dbReference type="NCBI Taxonomy" id="706552"/>
    <lineage>
        <taxon>Eukaryota</taxon>
        <taxon>Viridiplantae</taxon>
        <taxon>Chlorophyta</taxon>
        <taxon>core chlorophytes</taxon>
        <taxon>Trebouxiophyceae</taxon>
        <taxon>Trebouxiales</taxon>
        <taxon>Trebouxiaceae</taxon>
        <taxon>Symbiochloris</taxon>
    </lineage>
</organism>
<dbReference type="GO" id="GO:0003723">
    <property type="term" value="F:RNA binding"/>
    <property type="evidence" value="ECO:0007669"/>
    <property type="project" value="UniProtKB-UniRule"/>
</dbReference>
<dbReference type="SUPFAM" id="SSF50891">
    <property type="entry name" value="Cyclophilin-like"/>
    <property type="match status" value="1"/>
</dbReference>
<dbReference type="CDD" id="cd01921">
    <property type="entry name" value="cyclophilin_RRM"/>
    <property type="match status" value="1"/>
</dbReference>
<dbReference type="PANTHER" id="PTHR45843:SF1">
    <property type="entry name" value="PEPTIDYL-PROLYL CIS-TRANS ISOMERASE-LIKE 4"/>
    <property type="match status" value="1"/>
</dbReference>
<feature type="domain" description="RRM" evidence="11">
    <location>
        <begin position="239"/>
        <end position="317"/>
    </location>
</feature>
<accession>A0AAW1NNM3</accession>
<dbReference type="InterPro" id="IPR035538">
    <property type="entry name" value="Cyclophilin_PPIL4"/>
</dbReference>
<dbReference type="SMART" id="SM00360">
    <property type="entry name" value="RRM"/>
    <property type="match status" value="1"/>
</dbReference>
<feature type="domain" description="PPIase cyclophilin-type" evidence="10">
    <location>
        <begin position="10"/>
        <end position="161"/>
    </location>
</feature>
<dbReference type="PROSITE" id="PS50102">
    <property type="entry name" value="RRM"/>
    <property type="match status" value="1"/>
</dbReference>
<proteinExistence type="inferred from homology"/>
<evidence type="ECO:0000313" key="12">
    <source>
        <dbReference type="EMBL" id="KAK9792966.1"/>
    </source>
</evidence>
<keyword evidence="5 8" id="KW-0413">Isomerase</keyword>
<reference evidence="12 13" key="1">
    <citation type="journal article" date="2024" name="Nat. Commun.">
        <title>Phylogenomics reveals the evolutionary origins of lichenization in chlorophyte algae.</title>
        <authorList>
            <person name="Puginier C."/>
            <person name="Libourel C."/>
            <person name="Otte J."/>
            <person name="Skaloud P."/>
            <person name="Haon M."/>
            <person name="Grisel S."/>
            <person name="Petersen M."/>
            <person name="Berrin J.G."/>
            <person name="Delaux P.M."/>
            <person name="Dal Grande F."/>
            <person name="Keller J."/>
        </authorList>
    </citation>
    <scope>NUCLEOTIDE SEQUENCE [LARGE SCALE GENOMIC DNA]</scope>
    <source>
        <strain evidence="12 13">SAG 2036</strain>
    </source>
</reference>
<dbReference type="Pfam" id="PF00076">
    <property type="entry name" value="RRM_1"/>
    <property type="match status" value="1"/>
</dbReference>
<evidence type="ECO:0000256" key="2">
    <source>
        <dbReference type="ARBA" id="ARBA00004123"/>
    </source>
</evidence>
<evidence type="ECO:0000313" key="13">
    <source>
        <dbReference type="Proteomes" id="UP001465755"/>
    </source>
</evidence>
<dbReference type="Proteomes" id="UP001465755">
    <property type="component" value="Unassembled WGS sequence"/>
</dbReference>
<evidence type="ECO:0000256" key="7">
    <source>
        <dbReference type="PROSITE-ProRule" id="PRU00176"/>
    </source>
</evidence>
<dbReference type="InterPro" id="IPR035979">
    <property type="entry name" value="RBD_domain_sf"/>
</dbReference>
<dbReference type="CDD" id="cd12235">
    <property type="entry name" value="RRM_PPIL4"/>
    <property type="match status" value="1"/>
</dbReference>
<dbReference type="GO" id="GO:0003755">
    <property type="term" value="F:peptidyl-prolyl cis-trans isomerase activity"/>
    <property type="evidence" value="ECO:0007669"/>
    <property type="project" value="UniProtKB-UniRule"/>
</dbReference>
<keyword evidence="3 7" id="KW-0694">RNA-binding</keyword>
<dbReference type="AlphaFoldDB" id="A0AAW1NNM3"/>
<dbReference type="InterPro" id="IPR012677">
    <property type="entry name" value="Nucleotide-bd_a/b_plait_sf"/>
</dbReference>
<dbReference type="EMBL" id="JALJOQ010000156">
    <property type="protein sequence ID" value="KAK9792966.1"/>
    <property type="molecule type" value="Genomic_DNA"/>
</dbReference>
<sequence length="460" mass="50768">MAVLLETSRGDVVIDLYTDECPQTCTNFLKLCKIKYYNNCLVHNIVPGFIAQTGDPSGTGRGGDSVFRLVYGEQARFFDDEIRKDLRHRKPGTVGMAGAGKDMNASQFYLTLGADLDSLDGKHTVFGEVSEGLDIVTAIGEAFIDEAGRPLQNIRIRHTHILEDPFPDPPGLEPHIPEASPEPEFEQGDHLEDDWKPTEDARGDEERADESRQLEAHSRAVVLEMIGDLPEADAKPPSDMLFVCKLNPVTTEEDLEIIFSRFGKITSCDIIRDSKTGDSLCYAFIGFDTDRAAEDAFFKMNNVLIDDRRIKVDFSQSVHHLWKQFRRFGRSGGNANDLQGDDKPAPADAAPRLQLKAGAGGYQQPSEGRRGLILDTGPPGPSGRPHEPSRRDGVARQHDGRSLHRDRDRHAVVEADSAMMSLSEIEGENQNMRGAVQQTGGEAMCSAAASEIGMKERMEM</sequence>
<evidence type="ECO:0000256" key="1">
    <source>
        <dbReference type="ARBA" id="ARBA00000971"/>
    </source>
</evidence>
<dbReference type="PROSITE" id="PS50072">
    <property type="entry name" value="CSA_PPIASE_2"/>
    <property type="match status" value="1"/>
</dbReference>
<dbReference type="Gene3D" id="2.40.100.10">
    <property type="entry name" value="Cyclophilin-like"/>
    <property type="match status" value="1"/>
</dbReference>
<protein>
    <recommendedName>
        <fullName evidence="8">Peptidyl-prolyl cis-trans isomerase</fullName>
        <shortName evidence="8">PPIase</shortName>
        <ecNumber evidence="8">5.2.1.8</ecNumber>
    </recommendedName>
</protein>
<dbReference type="InterPro" id="IPR000504">
    <property type="entry name" value="RRM_dom"/>
</dbReference>
<feature type="compositionally biased region" description="Basic and acidic residues" evidence="9">
    <location>
        <begin position="384"/>
        <end position="409"/>
    </location>
</feature>
<dbReference type="PANTHER" id="PTHR45843">
    <property type="entry name" value="PEPTIDYL-PROLYL CIS-TRANS ISOMERASE-LIKE 4"/>
    <property type="match status" value="1"/>
</dbReference>
<dbReference type="Pfam" id="PF00160">
    <property type="entry name" value="Pro_isomerase"/>
    <property type="match status" value="1"/>
</dbReference>
<evidence type="ECO:0000259" key="11">
    <source>
        <dbReference type="PROSITE" id="PS50102"/>
    </source>
</evidence>
<name>A0AAW1NNM3_9CHLO</name>
<comment type="subcellular location">
    <subcellularLocation>
        <location evidence="2 8">Nucleus</location>
    </subcellularLocation>
</comment>
<evidence type="ECO:0000259" key="10">
    <source>
        <dbReference type="PROSITE" id="PS50072"/>
    </source>
</evidence>
<dbReference type="InterPro" id="IPR029000">
    <property type="entry name" value="Cyclophilin-like_dom_sf"/>
</dbReference>
<dbReference type="EC" id="5.2.1.8" evidence="8"/>
<keyword evidence="6 8" id="KW-0539">Nucleus</keyword>
<feature type="region of interest" description="Disordered" evidence="9">
    <location>
        <begin position="162"/>
        <end position="213"/>
    </location>
</feature>
<evidence type="ECO:0000256" key="8">
    <source>
        <dbReference type="RuleBase" id="RU365081"/>
    </source>
</evidence>
<comment type="similarity">
    <text evidence="8">Belongs to the cyclophilin-type PPIase family. PPIL4 subfamily.</text>
</comment>
<dbReference type="InterPro" id="IPR035542">
    <property type="entry name" value="CRIP"/>
</dbReference>